<protein>
    <submittedName>
        <fullName evidence="1">Uncharacterized protein</fullName>
    </submittedName>
</protein>
<dbReference type="Proteomes" id="UP000266723">
    <property type="component" value="Unassembled WGS sequence"/>
</dbReference>
<reference evidence="1 2" key="1">
    <citation type="journal article" date="2020" name="BMC Genomics">
        <title>Intraspecific diversification of the crop wild relative Brassica cretica Lam. using demographic model selection.</title>
        <authorList>
            <person name="Kioukis A."/>
            <person name="Michalopoulou V.A."/>
            <person name="Briers L."/>
            <person name="Pirintsos S."/>
            <person name="Studholme D.J."/>
            <person name="Pavlidis P."/>
            <person name="Sarris P.F."/>
        </authorList>
    </citation>
    <scope>NUCLEOTIDE SEQUENCE [LARGE SCALE GENOMIC DNA]</scope>
    <source>
        <strain evidence="2">cv. PFS-1207/04</strain>
    </source>
</reference>
<comment type="caution">
    <text evidence="1">The sequence shown here is derived from an EMBL/GenBank/DDBJ whole genome shotgun (WGS) entry which is preliminary data.</text>
</comment>
<keyword evidence="2" id="KW-1185">Reference proteome</keyword>
<evidence type="ECO:0000313" key="1">
    <source>
        <dbReference type="EMBL" id="KAF3519940.1"/>
    </source>
</evidence>
<gene>
    <name evidence="1" type="ORF">DY000_02060559</name>
</gene>
<name>A0ABQ7B0H1_BRACR</name>
<evidence type="ECO:0000313" key="2">
    <source>
        <dbReference type="Proteomes" id="UP000266723"/>
    </source>
</evidence>
<dbReference type="EMBL" id="QGKV02001556">
    <property type="protein sequence ID" value="KAF3519940.1"/>
    <property type="molecule type" value="Genomic_DNA"/>
</dbReference>
<accession>A0ABQ7B0H1</accession>
<organism evidence="1 2">
    <name type="scientific">Brassica cretica</name>
    <name type="common">Mustard</name>
    <dbReference type="NCBI Taxonomy" id="69181"/>
    <lineage>
        <taxon>Eukaryota</taxon>
        <taxon>Viridiplantae</taxon>
        <taxon>Streptophyta</taxon>
        <taxon>Embryophyta</taxon>
        <taxon>Tracheophyta</taxon>
        <taxon>Spermatophyta</taxon>
        <taxon>Magnoliopsida</taxon>
        <taxon>eudicotyledons</taxon>
        <taxon>Gunneridae</taxon>
        <taxon>Pentapetalae</taxon>
        <taxon>rosids</taxon>
        <taxon>malvids</taxon>
        <taxon>Brassicales</taxon>
        <taxon>Brassicaceae</taxon>
        <taxon>Brassiceae</taxon>
        <taxon>Brassica</taxon>
    </lineage>
</organism>
<sequence>MLLTAICKLRALLIAEMIDKGEEGTVASINTVARKLIDTVARKLIDTVARKLIDTVARKLINTVANKSIDTVAENWEYCSSFTVAEHCKRKKIKGRRVDIPEAIDDNMPISVDRASRVSIDRHLTVSIDAHHQRSDSTKDTKVDQSVNYPHLLRLFEGTKTDLQH</sequence>
<proteinExistence type="predicted"/>